<feature type="compositionally biased region" description="Polar residues" evidence="1">
    <location>
        <begin position="76"/>
        <end position="88"/>
    </location>
</feature>
<evidence type="ECO:0000256" key="1">
    <source>
        <dbReference type="SAM" id="MobiDB-lite"/>
    </source>
</evidence>
<feature type="compositionally biased region" description="Acidic residues" evidence="1">
    <location>
        <begin position="155"/>
        <end position="175"/>
    </location>
</feature>
<feature type="compositionally biased region" description="Acidic residues" evidence="1">
    <location>
        <begin position="111"/>
        <end position="120"/>
    </location>
</feature>
<keyword evidence="3" id="KW-1185">Reference proteome</keyword>
<evidence type="ECO:0000313" key="3">
    <source>
        <dbReference type="Proteomes" id="UP000612055"/>
    </source>
</evidence>
<organism evidence="2 3">
    <name type="scientific">Edaphochlamys debaryana</name>
    <dbReference type="NCBI Taxonomy" id="47281"/>
    <lineage>
        <taxon>Eukaryota</taxon>
        <taxon>Viridiplantae</taxon>
        <taxon>Chlorophyta</taxon>
        <taxon>core chlorophytes</taxon>
        <taxon>Chlorophyceae</taxon>
        <taxon>CS clade</taxon>
        <taxon>Chlamydomonadales</taxon>
        <taxon>Chlamydomonadales incertae sedis</taxon>
        <taxon>Edaphochlamys</taxon>
    </lineage>
</organism>
<dbReference type="AlphaFoldDB" id="A0A836C397"/>
<dbReference type="EMBL" id="JAEHOE010000008">
    <property type="protein sequence ID" value="KAG2498866.1"/>
    <property type="molecule type" value="Genomic_DNA"/>
</dbReference>
<reference evidence="2" key="1">
    <citation type="journal article" date="2020" name="bioRxiv">
        <title>Comparative genomics of Chlamydomonas.</title>
        <authorList>
            <person name="Craig R.J."/>
            <person name="Hasan A.R."/>
            <person name="Ness R.W."/>
            <person name="Keightley P.D."/>
        </authorList>
    </citation>
    <scope>NUCLEOTIDE SEQUENCE</scope>
    <source>
        <strain evidence="2">CCAP 11/70</strain>
    </source>
</reference>
<dbReference type="Proteomes" id="UP000612055">
    <property type="component" value="Unassembled WGS sequence"/>
</dbReference>
<sequence>MSTPASPALSDVANKLGSLGLAERCAKTPQPSTGKEPRFAESPSTAVLESIARGALGRGTPATPPSPTHFTFTPPKLSQTLYTPNTGASRRGPAGTPPRTPEERVLRVLADEDDASDAEECCSLRGMLLPRASGDGESEAGSPARRRRAGVQEGGEQDDDDDSSVSSGDELDEGDLERMGITPPHGMPASRMCHTPVQDLIDLMLRGADTADDQEEAEAGP</sequence>
<protein>
    <submittedName>
        <fullName evidence="2">Uncharacterized protein</fullName>
    </submittedName>
</protein>
<feature type="compositionally biased region" description="Basic and acidic residues" evidence="1">
    <location>
        <begin position="100"/>
        <end position="110"/>
    </location>
</feature>
<name>A0A836C397_9CHLO</name>
<accession>A0A836C397</accession>
<evidence type="ECO:0000313" key="2">
    <source>
        <dbReference type="EMBL" id="KAG2498866.1"/>
    </source>
</evidence>
<comment type="caution">
    <text evidence="2">The sequence shown here is derived from an EMBL/GenBank/DDBJ whole genome shotgun (WGS) entry which is preliminary data.</text>
</comment>
<proteinExistence type="predicted"/>
<feature type="region of interest" description="Disordered" evidence="1">
    <location>
        <begin position="55"/>
        <end position="195"/>
    </location>
</feature>
<gene>
    <name evidence="2" type="ORF">HYH03_003058</name>
</gene>